<feature type="domain" description="NlpC/P60" evidence="5">
    <location>
        <begin position="1"/>
        <end position="83"/>
    </location>
</feature>
<keyword evidence="7" id="KW-1185">Reference proteome</keyword>
<comment type="caution">
    <text evidence="6">The sequence shown here is derived from an EMBL/GenBank/DDBJ whole genome shotgun (WGS) entry which is preliminary data.</text>
</comment>
<dbReference type="InterPro" id="IPR038765">
    <property type="entry name" value="Papain-like_cys_pep_sf"/>
</dbReference>
<dbReference type="GO" id="GO:0006508">
    <property type="term" value="P:proteolysis"/>
    <property type="evidence" value="ECO:0007669"/>
    <property type="project" value="UniProtKB-KW"/>
</dbReference>
<evidence type="ECO:0000256" key="3">
    <source>
        <dbReference type="ARBA" id="ARBA00022801"/>
    </source>
</evidence>
<dbReference type="STRING" id="1194083.BN12_770002"/>
<dbReference type="Gene3D" id="3.90.1720.10">
    <property type="entry name" value="endopeptidase domain like (from Nostoc punctiforme)"/>
    <property type="match status" value="1"/>
</dbReference>
<dbReference type="AlphaFoldDB" id="A0A077M1D9"/>
<dbReference type="EMBL" id="CAJB01000411">
    <property type="protein sequence ID" value="CCH80138.1"/>
    <property type="molecule type" value="Genomic_DNA"/>
</dbReference>
<accession>A0A077M1D9</accession>
<dbReference type="InterPro" id="IPR051794">
    <property type="entry name" value="PG_Endopeptidase_C40"/>
</dbReference>
<protein>
    <submittedName>
        <fullName evidence="6">NLP/P60 protein</fullName>
    </submittedName>
</protein>
<dbReference type="GO" id="GO:0008234">
    <property type="term" value="F:cysteine-type peptidase activity"/>
    <property type="evidence" value="ECO:0007669"/>
    <property type="project" value="UniProtKB-KW"/>
</dbReference>
<dbReference type="PANTHER" id="PTHR47359">
    <property type="entry name" value="PEPTIDOGLYCAN DL-ENDOPEPTIDASE CWLO"/>
    <property type="match status" value="1"/>
</dbReference>
<gene>
    <name evidence="6" type="ORF">BN12_770002</name>
</gene>
<dbReference type="Proteomes" id="UP000035721">
    <property type="component" value="Unassembled WGS sequence"/>
</dbReference>
<evidence type="ECO:0000313" key="6">
    <source>
        <dbReference type="EMBL" id="CCH80138.1"/>
    </source>
</evidence>
<evidence type="ECO:0000256" key="4">
    <source>
        <dbReference type="ARBA" id="ARBA00022807"/>
    </source>
</evidence>
<dbReference type="SUPFAM" id="SSF54001">
    <property type="entry name" value="Cysteine proteinases"/>
    <property type="match status" value="1"/>
</dbReference>
<dbReference type="PANTHER" id="PTHR47359:SF3">
    <property type="entry name" value="NLP_P60 DOMAIN-CONTAINING PROTEIN-RELATED"/>
    <property type="match status" value="1"/>
</dbReference>
<organism evidence="6 7">
    <name type="scientific">Nostocoides japonicum T1-X7</name>
    <dbReference type="NCBI Taxonomy" id="1194083"/>
    <lineage>
        <taxon>Bacteria</taxon>
        <taxon>Bacillati</taxon>
        <taxon>Actinomycetota</taxon>
        <taxon>Actinomycetes</taxon>
        <taxon>Micrococcales</taxon>
        <taxon>Intrasporangiaceae</taxon>
        <taxon>Nostocoides</taxon>
    </lineage>
</organism>
<dbReference type="InterPro" id="IPR000064">
    <property type="entry name" value="NLP_P60_dom"/>
</dbReference>
<evidence type="ECO:0000256" key="1">
    <source>
        <dbReference type="ARBA" id="ARBA00007074"/>
    </source>
</evidence>
<proteinExistence type="inferred from homology"/>
<evidence type="ECO:0000256" key="2">
    <source>
        <dbReference type="ARBA" id="ARBA00022670"/>
    </source>
</evidence>
<keyword evidence="4" id="KW-0788">Thiol protease</keyword>
<dbReference type="PROSITE" id="PS51935">
    <property type="entry name" value="NLPC_P60"/>
    <property type="match status" value="1"/>
</dbReference>
<comment type="similarity">
    <text evidence="1">Belongs to the peptidase C40 family.</text>
</comment>
<evidence type="ECO:0000259" key="5">
    <source>
        <dbReference type="PROSITE" id="PS51935"/>
    </source>
</evidence>
<keyword evidence="2" id="KW-0645">Protease</keyword>
<reference evidence="6 7" key="1">
    <citation type="journal article" date="2013" name="ISME J.">
        <title>A metabolic model for members of the genus Tetrasphaera involved in enhanced biological phosphorus removal.</title>
        <authorList>
            <person name="Kristiansen R."/>
            <person name="Nguyen H.T.T."/>
            <person name="Saunders A.M."/>
            <person name="Nielsen J.L."/>
            <person name="Wimmer R."/>
            <person name="Le V.Q."/>
            <person name="McIlroy S.J."/>
            <person name="Petrovski S."/>
            <person name="Seviour R.J."/>
            <person name="Calteau A."/>
            <person name="Nielsen K.L."/>
            <person name="Nielsen P.H."/>
        </authorList>
    </citation>
    <scope>NUCLEOTIDE SEQUENCE [LARGE SCALE GENOMIC DNA]</scope>
    <source>
        <strain evidence="6 7">T1-X7</strain>
    </source>
</reference>
<keyword evidence="3" id="KW-0378">Hydrolase</keyword>
<name>A0A077M1D9_9MICO</name>
<dbReference type="Pfam" id="PF00877">
    <property type="entry name" value="NLPC_P60"/>
    <property type="match status" value="1"/>
</dbReference>
<evidence type="ECO:0000313" key="7">
    <source>
        <dbReference type="Proteomes" id="UP000035721"/>
    </source>
</evidence>
<sequence length="83" mass="8924">MAWRQAGVYLSHYTGAQWSETSRVALSDMRPGDLVFYGSSGPSSHHVGLYIGGGLMIDAPHTGAQVRIESIYWGDLLSSGGRP</sequence>